<accession>A0A9Q4KWU4</accession>
<keyword evidence="3" id="KW-1185">Reference proteome</keyword>
<dbReference type="SUPFAM" id="SSF110857">
    <property type="entry name" value="Gamma-glutamyl cyclotransferase-like"/>
    <property type="match status" value="1"/>
</dbReference>
<proteinExistence type="predicted"/>
<dbReference type="EMBL" id="JAMQOT010000001">
    <property type="protein sequence ID" value="MDF9744458.1"/>
    <property type="molecule type" value="Genomic_DNA"/>
</dbReference>
<evidence type="ECO:0000313" key="3">
    <source>
        <dbReference type="Proteomes" id="UP001154061"/>
    </source>
</evidence>
<dbReference type="InterPro" id="IPR036568">
    <property type="entry name" value="GGCT-like_sf"/>
</dbReference>
<dbReference type="InterPro" id="IPR013024">
    <property type="entry name" value="GGCT-like"/>
</dbReference>
<dbReference type="Pfam" id="PF06094">
    <property type="entry name" value="GGACT"/>
    <property type="match status" value="1"/>
</dbReference>
<dbReference type="AlphaFoldDB" id="A0A9Q4KWU4"/>
<comment type="caution">
    <text evidence="2">The sequence shown here is derived from an EMBL/GenBank/DDBJ whole genome shotgun (WGS) entry which is preliminary data.</text>
</comment>
<evidence type="ECO:0000259" key="1">
    <source>
        <dbReference type="Pfam" id="PF06094"/>
    </source>
</evidence>
<reference evidence="2" key="1">
    <citation type="submission" date="2022-06" db="EMBL/GenBank/DDBJ databases">
        <title>Natrinema sp. a new haloarchaeum isolate from saline soil.</title>
        <authorList>
            <person name="Strakova D."/>
            <person name="Galisteo C."/>
            <person name="Sanchez-Porro C."/>
            <person name="Ventosa A."/>
        </authorList>
    </citation>
    <scope>NUCLEOTIDE SEQUENCE</scope>
    <source>
        <strain evidence="2">S1CR25-10</strain>
    </source>
</reference>
<dbReference type="InterPro" id="IPR009288">
    <property type="entry name" value="AIG2-like_dom"/>
</dbReference>
<gene>
    <name evidence="2" type="ORF">NDI89_02565</name>
</gene>
<dbReference type="RefSeq" id="WP_277520495.1">
    <property type="nucleotide sequence ID" value="NZ_JAMQOT010000001.1"/>
</dbReference>
<evidence type="ECO:0000313" key="2">
    <source>
        <dbReference type="EMBL" id="MDF9744458.1"/>
    </source>
</evidence>
<sequence>MFVFVYGTLTEPERLSTVLETTRSDAADAFVGAATLEGLHRVDGRYPTLAPGGSVDGRLLAVDETALARLDRYEGVGTGLYVRVAVPVATGVAAEPCRIYVGEPDELGVDVTWPGDGSFRDRVQSFVSRTAVVGEIRE</sequence>
<dbReference type="Gene3D" id="3.10.490.10">
    <property type="entry name" value="Gamma-glutamyl cyclotransferase-like"/>
    <property type="match status" value="1"/>
</dbReference>
<protein>
    <submittedName>
        <fullName evidence="2">Gamma-glutamylcyclotransferase</fullName>
    </submittedName>
</protein>
<feature type="domain" description="Gamma-glutamylcyclotransferase AIG2-like" evidence="1">
    <location>
        <begin position="3"/>
        <end position="104"/>
    </location>
</feature>
<name>A0A9Q4KWU4_9EURY</name>
<organism evidence="2 3">
    <name type="scientific">Natrinema salsiterrestre</name>
    <dbReference type="NCBI Taxonomy" id="2950540"/>
    <lineage>
        <taxon>Archaea</taxon>
        <taxon>Methanobacteriati</taxon>
        <taxon>Methanobacteriota</taxon>
        <taxon>Stenosarchaea group</taxon>
        <taxon>Halobacteria</taxon>
        <taxon>Halobacteriales</taxon>
        <taxon>Natrialbaceae</taxon>
        <taxon>Natrinema</taxon>
    </lineage>
</organism>
<dbReference type="CDD" id="cd06661">
    <property type="entry name" value="GGCT_like"/>
    <property type="match status" value="1"/>
</dbReference>
<dbReference type="Proteomes" id="UP001154061">
    <property type="component" value="Unassembled WGS sequence"/>
</dbReference>